<comment type="caution">
    <text evidence="10">The sequence shown here is derived from an EMBL/GenBank/DDBJ whole genome shotgun (WGS) entry which is preliminary data.</text>
</comment>
<evidence type="ECO:0000313" key="11">
    <source>
        <dbReference type="Proteomes" id="UP000278222"/>
    </source>
</evidence>
<dbReference type="GO" id="GO:0005886">
    <property type="term" value="C:plasma membrane"/>
    <property type="evidence" value="ECO:0007669"/>
    <property type="project" value="UniProtKB-SubCell"/>
</dbReference>
<name>A0A3N1L1A0_9PROT</name>
<proteinExistence type="inferred from homology"/>
<dbReference type="GO" id="GO:0022857">
    <property type="term" value="F:transmembrane transporter activity"/>
    <property type="evidence" value="ECO:0007669"/>
    <property type="project" value="InterPro"/>
</dbReference>
<feature type="transmembrane region" description="Helical" evidence="9">
    <location>
        <begin position="92"/>
        <end position="110"/>
    </location>
</feature>
<dbReference type="OrthoDB" id="8126477at2"/>
<evidence type="ECO:0000256" key="9">
    <source>
        <dbReference type="SAM" id="Phobius"/>
    </source>
</evidence>
<keyword evidence="6 9" id="KW-1133">Transmembrane helix</keyword>
<evidence type="ECO:0000256" key="7">
    <source>
        <dbReference type="ARBA" id="ARBA00023136"/>
    </source>
</evidence>
<reference evidence="10 11" key="1">
    <citation type="submission" date="2018-11" db="EMBL/GenBank/DDBJ databases">
        <title>Genomic Encyclopedia of Type Strains, Phase IV (KMG-IV): sequencing the most valuable type-strain genomes for metagenomic binning, comparative biology and taxonomic classification.</title>
        <authorList>
            <person name="Goeker M."/>
        </authorList>
    </citation>
    <scope>NUCLEOTIDE SEQUENCE [LARGE SCALE GENOMIC DNA]</scope>
    <source>
        <strain evidence="10 11">DSM 5900</strain>
    </source>
</reference>
<keyword evidence="2" id="KW-0813">Transport</keyword>
<keyword evidence="4 9" id="KW-0812">Transmembrane</keyword>
<organism evidence="10 11">
    <name type="scientific">Stella humosa</name>
    <dbReference type="NCBI Taxonomy" id="94"/>
    <lineage>
        <taxon>Bacteria</taxon>
        <taxon>Pseudomonadati</taxon>
        <taxon>Pseudomonadota</taxon>
        <taxon>Alphaproteobacteria</taxon>
        <taxon>Rhodospirillales</taxon>
        <taxon>Stellaceae</taxon>
        <taxon>Stella</taxon>
    </lineage>
</organism>
<keyword evidence="3" id="KW-1003">Cell membrane</keyword>
<accession>A0A3N1L1A0</accession>
<dbReference type="PANTHER" id="PTHR11795">
    <property type="entry name" value="BRANCHED-CHAIN AMINO ACID TRANSPORT SYSTEM PERMEASE PROTEIN LIVH"/>
    <property type="match status" value="1"/>
</dbReference>
<dbReference type="InterPro" id="IPR052157">
    <property type="entry name" value="BCAA_transport_permease"/>
</dbReference>
<dbReference type="RefSeq" id="WP_123694389.1">
    <property type="nucleotide sequence ID" value="NZ_AP019700.1"/>
</dbReference>
<feature type="transmembrane region" description="Helical" evidence="9">
    <location>
        <begin position="137"/>
        <end position="156"/>
    </location>
</feature>
<protein>
    <submittedName>
        <fullName evidence="10">Amino acid/amide ABC transporter membrane protein 1 (HAAT family)</fullName>
    </submittedName>
</protein>
<evidence type="ECO:0000256" key="1">
    <source>
        <dbReference type="ARBA" id="ARBA00004651"/>
    </source>
</evidence>
<evidence type="ECO:0000256" key="2">
    <source>
        <dbReference type="ARBA" id="ARBA00022448"/>
    </source>
</evidence>
<dbReference type="InterPro" id="IPR001851">
    <property type="entry name" value="ABC_transp_permease"/>
</dbReference>
<dbReference type="Pfam" id="PF02653">
    <property type="entry name" value="BPD_transp_2"/>
    <property type="match status" value="1"/>
</dbReference>
<evidence type="ECO:0000313" key="10">
    <source>
        <dbReference type="EMBL" id="ROP83285.1"/>
    </source>
</evidence>
<feature type="transmembrane region" description="Helical" evidence="9">
    <location>
        <begin position="57"/>
        <end position="80"/>
    </location>
</feature>
<evidence type="ECO:0000256" key="8">
    <source>
        <dbReference type="ARBA" id="ARBA00037998"/>
    </source>
</evidence>
<evidence type="ECO:0000256" key="6">
    <source>
        <dbReference type="ARBA" id="ARBA00022989"/>
    </source>
</evidence>
<feature type="transmembrane region" description="Helical" evidence="9">
    <location>
        <begin position="182"/>
        <end position="204"/>
    </location>
</feature>
<dbReference type="CDD" id="cd06582">
    <property type="entry name" value="TM_PBP1_LivH_like"/>
    <property type="match status" value="1"/>
</dbReference>
<dbReference type="EMBL" id="RJKX01000017">
    <property type="protein sequence ID" value="ROP83285.1"/>
    <property type="molecule type" value="Genomic_DNA"/>
</dbReference>
<feature type="transmembrane region" description="Helical" evidence="9">
    <location>
        <begin position="12"/>
        <end position="32"/>
    </location>
</feature>
<feature type="transmembrane region" description="Helical" evidence="9">
    <location>
        <begin position="261"/>
        <end position="279"/>
    </location>
</feature>
<dbReference type="PANTHER" id="PTHR11795:SF442">
    <property type="entry name" value="ABC TRANSPORTER ATP-BINDING PROTEIN"/>
    <property type="match status" value="1"/>
</dbReference>
<evidence type="ECO:0000256" key="3">
    <source>
        <dbReference type="ARBA" id="ARBA00022475"/>
    </source>
</evidence>
<dbReference type="AlphaFoldDB" id="A0A3N1L1A0"/>
<evidence type="ECO:0000256" key="4">
    <source>
        <dbReference type="ARBA" id="ARBA00022692"/>
    </source>
</evidence>
<dbReference type="Proteomes" id="UP000278222">
    <property type="component" value="Unassembled WGS sequence"/>
</dbReference>
<keyword evidence="7 9" id="KW-0472">Membrane</keyword>
<comment type="similarity">
    <text evidence="8">Belongs to the binding-protein-dependent transport system permease family. LivHM subfamily.</text>
</comment>
<keyword evidence="5" id="KW-0029">Amino-acid transport</keyword>
<sequence length="285" mass="29513">MIIQLLNGMQLAMLLFLLSVGLSVVFGLMRFVNLAHGTLFMLGAFVGLSTAEATGSFWLALVAGTLASAVVGGLLYLGLLRRLQAESPLKQVLVTFGLIFIGLEAARMIWGDYAARLPGPAMLAGSSEVFGVVYPTYRLFVIAVGLVVAAVLYFGLERTRIGAIVRAGVDDRTMTAALGIDIGRVFFAVFVLGCGLAGLAGVVAGPVLSVYAGMDMGVLILALVVVVIGGPGSLKGAFVGAVLVGMVETFGQVWLPEVAGMLLYGLMAAVLALRPQGLLPAGPRP</sequence>
<dbReference type="GO" id="GO:0006865">
    <property type="term" value="P:amino acid transport"/>
    <property type="evidence" value="ECO:0007669"/>
    <property type="project" value="UniProtKB-KW"/>
</dbReference>
<keyword evidence="11" id="KW-1185">Reference proteome</keyword>
<comment type="subcellular location">
    <subcellularLocation>
        <location evidence="1">Cell membrane</location>
        <topology evidence="1">Multi-pass membrane protein</topology>
    </subcellularLocation>
</comment>
<evidence type="ECO:0000256" key="5">
    <source>
        <dbReference type="ARBA" id="ARBA00022970"/>
    </source>
</evidence>
<gene>
    <name evidence="10" type="ORF">EDC65_4818</name>
</gene>